<dbReference type="Proteomes" id="UP001321475">
    <property type="component" value="Chromosome"/>
</dbReference>
<proteinExistence type="predicted"/>
<dbReference type="SUPFAM" id="SSF52540">
    <property type="entry name" value="P-loop containing nucleoside triphosphate hydrolases"/>
    <property type="match status" value="1"/>
</dbReference>
<keyword evidence="4" id="KW-1185">Reference proteome</keyword>
<dbReference type="PANTHER" id="PTHR43384:SF6">
    <property type="entry name" value="SEPTUM SITE-DETERMINING PROTEIN MIND HOMOLOG, CHLOROPLASTIC"/>
    <property type="match status" value="1"/>
</dbReference>
<name>A0ABN6XDJ2_9CELL</name>
<evidence type="ECO:0000313" key="3">
    <source>
        <dbReference type="EMBL" id="BDZ42919.1"/>
    </source>
</evidence>
<gene>
    <name evidence="3" type="ORF">GCM10025865_22180</name>
</gene>
<organism evidence="3 4">
    <name type="scientific">Paraoerskovia sediminicola</name>
    <dbReference type="NCBI Taxonomy" id="1138587"/>
    <lineage>
        <taxon>Bacteria</taxon>
        <taxon>Bacillati</taxon>
        <taxon>Actinomycetota</taxon>
        <taxon>Actinomycetes</taxon>
        <taxon>Micrococcales</taxon>
        <taxon>Cellulomonadaceae</taxon>
        <taxon>Paraoerskovia</taxon>
    </lineage>
</organism>
<dbReference type="Gene3D" id="3.40.50.300">
    <property type="entry name" value="P-loop containing nucleotide triphosphate hydrolases"/>
    <property type="match status" value="1"/>
</dbReference>
<dbReference type="InterPro" id="IPR027417">
    <property type="entry name" value="P-loop_NTPase"/>
</dbReference>
<reference evidence="4" key="1">
    <citation type="journal article" date="2019" name="Int. J. Syst. Evol. Microbiol.">
        <title>The Global Catalogue of Microorganisms (GCM) 10K type strain sequencing project: providing services to taxonomists for standard genome sequencing and annotation.</title>
        <authorList>
            <consortium name="The Broad Institute Genomics Platform"/>
            <consortium name="The Broad Institute Genome Sequencing Center for Infectious Disease"/>
            <person name="Wu L."/>
            <person name="Ma J."/>
        </authorList>
    </citation>
    <scope>NUCLEOTIDE SEQUENCE [LARGE SCALE GENOMIC DNA]</scope>
    <source>
        <strain evidence="4">NBRC 108565</strain>
    </source>
</reference>
<evidence type="ECO:0000256" key="2">
    <source>
        <dbReference type="ARBA" id="ARBA00022840"/>
    </source>
</evidence>
<evidence type="ECO:0008006" key="5">
    <source>
        <dbReference type="Google" id="ProtNLM"/>
    </source>
</evidence>
<dbReference type="RefSeq" id="WP_286217302.1">
    <property type="nucleotide sequence ID" value="NZ_AP027729.1"/>
</dbReference>
<evidence type="ECO:0000313" key="4">
    <source>
        <dbReference type="Proteomes" id="UP001321475"/>
    </source>
</evidence>
<keyword evidence="1" id="KW-0547">Nucleotide-binding</keyword>
<dbReference type="EMBL" id="AP027729">
    <property type="protein sequence ID" value="BDZ42919.1"/>
    <property type="molecule type" value="Genomic_DNA"/>
</dbReference>
<dbReference type="InterPro" id="IPR050625">
    <property type="entry name" value="ParA/MinD_ATPase"/>
</dbReference>
<sequence length="264" mass="27473">MGTGRSVLLVDADTYGGSVAQHLGLLDESPGIAAAVRSAGRGRLEPDGLRALAPEVLPGVRVLTGISRASRWSEVSGAGLDQVWEVARRTADWTVVDCGFGIERDGSPGFDGGAPERDGATLGALRSADVHLVVGSSDPIGLQRLVRALGDLDELTELTELTEQAGTGRRTPRVVVANRVRAGVAGAGPRRAVRDVLARFAGVEEPVLVDEDRPSFDAAVLGGRTLGEVRPGSAGHRDLVALTEAVRSVGESLLDDRRQAAPLA</sequence>
<dbReference type="PANTHER" id="PTHR43384">
    <property type="entry name" value="SEPTUM SITE-DETERMINING PROTEIN MIND HOMOLOG, CHLOROPLASTIC-RELATED"/>
    <property type="match status" value="1"/>
</dbReference>
<keyword evidence="2" id="KW-0067">ATP-binding</keyword>
<protein>
    <recommendedName>
        <fullName evidence="5">MinD-like ATPase involved in chromosome partitioning or flagellar assembly</fullName>
    </recommendedName>
</protein>
<evidence type="ECO:0000256" key="1">
    <source>
        <dbReference type="ARBA" id="ARBA00022741"/>
    </source>
</evidence>
<accession>A0ABN6XDJ2</accession>